<feature type="non-terminal residue" evidence="1">
    <location>
        <position position="1"/>
    </location>
</feature>
<dbReference type="EMBL" id="HACA01027409">
    <property type="protein sequence ID" value="CDW44770.1"/>
    <property type="molecule type" value="Transcribed_RNA"/>
</dbReference>
<proteinExistence type="predicted"/>
<name>A0A0K2V370_LEPSM</name>
<dbReference type="AlphaFoldDB" id="A0A0K2V370"/>
<sequence>YCTLLFSGLFLQRIQVHTIIPGHNQFQEVCVFDIFFNLVGVILSEYLDVLRSLLKGLLNGSYVFPNTYLLEILLE</sequence>
<accession>A0A0K2V370</accession>
<reference evidence="1" key="1">
    <citation type="submission" date="2014-05" db="EMBL/GenBank/DDBJ databases">
        <authorList>
            <person name="Chronopoulou M."/>
        </authorList>
    </citation>
    <scope>NUCLEOTIDE SEQUENCE</scope>
    <source>
        <tissue evidence="1">Whole organism</tissue>
    </source>
</reference>
<evidence type="ECO:0000313" key="1">
    <source>
        <dbReference type="EMBL" id="CDW44770.1"/>
    </source>
</evidence>
<organism evidence="1">
    <name type="scientific">Lepeophtheirus salmonis</name>
    <name type="common">Salmon louse</name>
    <name type="synonym">Caligus salmonis</name>
    <dbReference type="NCBI Taxonomy" id="72036"/>
    <lineage>
        <taxon>Eukaryota</taxon>
        <taxon>Metazoa</taxon>
        <taxon>Ecdysozoa</taxon>
        <taxon>Arthropoda</taxon>
        <taxon>Crustacea</taxon>
        <taxon>Multicrustacea</taxon>
        <taxon>Hexanauplia</taxon>
        <taxon>Copepoda</taxon>
        <taxon>Siphonostomatoida</taxon>
        <taxon>Caligidae</taxon>
        <taxon>Lepeophtheirus</taxon>
    </lineage>
</organism>
<protein>
    <submittedName>
        <fullName evidence="1">Uncharacterized protein</fullName>
    </submittedName>
</protein>